<dbReference type="SUPFAM" id="SSF56300">
    <property type="entry name" value="Metallo-dependent phosphatases"/>
    <property type="match status" value="1"/>
</dbReference>
<keyword evidence="2" id="KW-0325">Glycoprotein</keyword>
<dbReference type="PANTHER" id="PTHR10340">
    <property type="entry name" value="SPHINGOMYELIN PHOSPHODIESTERASE"/>
    <property type="match status" value="1"/>
</dbReference>
<dbReference type="PANTHER" id="PTHR10340:SF57">
    <property type="entry name" value="METALLOPHOS DOMAIN-CONTAINING PROTEIN"/>
    <property type="match status" value="1"/>
</dbReference>
<dbReference type="Pfam" id="PF00149">
    <property type="entry name" value="Metallophos"/>
    <property type="match status" value="1"/>
</dbReference>
<dbReference type="Gene3D" id="3.60.21.10">
    <property type="match status" value="1"/>
</dbReference>
<keyword evidence="6" id="KW-1185">Reference proteome</keyword>
<reference evidence="5 6" key="1">
    <citation type="submission" date="2018-03" db="EMBL/GenBank/DDBJ databases">
        <title>Draft Genome Sequences of the Obligatory Marine Myxobacteria Enhygromyxa salina SWB005.</title>
        <authorList>
            <person name="Poehlein A."/>
            <person name="Moghaddam J.A."/>
            <person name="Harms H."/>
            <person name="Alanjari M."/>
            <person name="Koenig G.M."/>
            <person name="Daniel R."/>
            <person name="Schaeberle T.F."/>
        </authorList>
    </citation>
    <scope>NUCLEOTIDE SEQUENCE [LARGE SCALE GENOMIC DNA]</scope>
    <source>
        <strain evidence="5 6">SWB005</strain>
    </source>
</reference>
<dbReference type="InterPro" id="IPR004843">
    <property type="entry name" value="Calcineurin-like_PHP"/>
</dbReference>
<gene>
    <name evidence="5" type="ORF">ENSA5_31350</name>
</gene>
<feature type="domain" description="Calcineurin-like phosphoesterase" evidence="4">
    <location>
        <begin position="52"/>
        <end position="344"/>
    </location>
</feature>
<sequence length="491" mass="53312">MLACGRQEPRPKPTEAEAPLQAQAPAAPTSEPEPPTPEPEPPTPEPSSTHFVSLSDIHFDPFLDPQLVPQLAAAEAPEWGPLLENGAAKDLGGHGRDTSYAVLKSALAAPASVGPWPPQFVIISGDFLAHSYRARYEAATGDKTDAGYHAFVDKTLQFLTAEISATFPKIPVFPALGNNDSYCGDYLLEPRGEFLTMLARAWSPMARGGPEFAQTFAAGGWYEAAHPGRADQRLIVLNTVFFSRNYRDACGADEPGAEPADPTGEQLAWLERRLEAARGANEKVSLIYHIPPGINVYSSLHSKAGACAQTSETFWRDDASTAFLQLVDQYHDIILASFAGHIHTDDFRLTYPGAEPGAASGFVHLTPAISPMFGNNPGFQTFELDAADGSIRDFTTYVLDLAQPAPSWRPEYEFRAAYGVERSYDLAALTRVREAIHADSEIRAKYIAFNPVDNPEAKQIGPNNWSAYWCGTGTMTTADFNRCYCDGAAIP</sequence>
<comment type="caution">
    <text evidence="5">The sequence shown here is derived from an EMBL/GenBank/DDBJ whole genome shotgun (WGS) entry which is preliminary data.</text>
</comment>
<dbReference type="InterPro" id="IPR029052">
    <property type="entry name" value="Metallo-depent_PP-like"/>
</dbReference>
<name>A0A2S9XYG7_9BACT</name>
<organism evidence="5 6">
    <name type="scientific">Enhygromyxa salina</name>
    <dbReference type="NCBI Taxonomy" id="215803"/>
    <lineage>
        <taxon>Bacteria</taxon>
        <taxon>Pseudomonadati</taxon>
        <taxon>Myxococcota</taxon>
        <taxon>Polyangia</taxon>
        <taxon>Nannocystales</taxon>
        <taxon>Nannocystaceae</taxon>
        <taxon>Enhygromyxa</taxon>
    </lineage>
</organism>
<feature type="region of interest" description="Disordered" evidence="3">
    <location>
        <begin position="1"/>
        <end position="51"/>
    </location>
</feature>
<dbReference type="Proteomes" id="UP000237968">
    <property type="component" value="Unassembled WGS sequence"/>
</dbReference>
<evidence type="ECO:0000313" key="6">
    <source>
        <dbReference type="Proteomes" id="UP000237968"/>
    </source>
</evidence>
<dbReference type="EMBL" id="PVNK01000148">
    <property type="protein sequence ID" value="PRP97902.1"/>
    <property type="molecule type" value="Genomic_DNA"/>
</dbReference>
<feature type="compositionally biased region" description="Low complexity" evidence="3">
    <location>
        <begin position="16"/>
        <end position="30"/>
    </location>
</feature>
<proteinExistence type="predicted"/>
<dbReference type="AlphaFoldDB" id="A0A2S9XYG7"/>
<feature type="compositionally biased region" description="Pro residues" evidence="3">
    <location>
        <begin position="31"/>
        <end position="45"/>
    </location>
</feature>
<keyword evidence="1" id="KW-0378">Hydrolase</keyword>
<evidence type="ECO:0000256" key="1">
    <source>
        <dbReference type="ARBA" id="ARBA00022801"/>
    </source>
</evidence>
<dbReference type="GO" id="GO:0016787">
    <property type="term" value="F:hydrolase activity"/>
    <property type="evidence" value="ECO:0007669"/>
    <property type="project" value="UniProtKB-KW"/>
</dbReference>
<evidence type="ECO:0000259" key="4">
    <source>
        <dbReference type="Pfam" id="PF00149"/>
    </source>
</evidence>
<protein>
    <recommendedName>
        <fullName evidence="4">Calcineurin-like phosphoesterase domain-containing protein</fullName>
    </recommendedName>
</protein>
<evidence type="ECO:0000256" key="2">
    <source>
        <dbReference type="ARBA" id="ARBA00023180"/>
    </source>
</evidence>
<accession>A0A2S9XYG7</accession>
<evidence type="ECO:0000256" key="3">
    <source>
        <dbReference type="SAM" id="MobiDB-lite"/>
    </source>
</evidence>
<evidence type="ECO:0000313" key="5">
    <source>
        <dbReference type="EMBL" id="PRP97902.1"/>
    </source>
</evidence>